<evidence type="ECO:0000313" key="2">
    <source>
        <dbReference type="Proteomes" id="UP000719412"/>
    </source>
</evidence>
<keyword evidence="2" id="KW-1185">Reference proteome</keyword>
<organism evidence="1 2">
    <name type="scientific">Tenebrio molitor</name>
    <name type="common">Yellow mealworm beetle</name>
    <dbReference type="NCBI Taxonomy" id="7067"/>
    <lineage>
        <taxon>Eukaryota</taxon>
        <taxon>Metazoa</taxon>
        <taxon>Ecdysozoa</taxon>
        <taxon>Arthropoda</taxon>
        <taxon>Hexapoda</taxon>
        <taxon>Insecta</taxon>
        <taxon>Pterygota</taxon>
        <taxon>Neoptera</taxon>
        <taxon>Endopterygota</taxon>
        <taxon>Coleoptera</taxon>
        <taxon>Polyphaga</taxon>
        <taxon>Cucujiformia</taxon>
        <taxon>Tenebrionidae</taxon>
        <taxon>Tenebrio</taxon>
    </lineage>
</organism>
<dbReference type="AlphaFoldDB" id="A0A8J6HLG3"/>
<sequence>MANECCDCHPELNPIELMWALVKNYVEWKKNCDHITKIEDDYLQREHIVDEVQELIIRVGDDTDPSTDFFSESEDEIVATQGEDDLGLVHEHEIMEDLYHWPPEAIELSSLSFGPVSTFLDRCRFTTGPVYPDRQCCVQKERSTKKTTFSCRFRPASTIFRKLYQMRQKNERGSFGPPKRSTNYKIKMPNLEYTESTPKCGYAKIHSCKRCPYVTKSLFYMVNHAKSHWLPIESFSCESSDLEKYYCKDCNFEADLVKEFLVVGGDYPAIDVMASTPDEHQVLGVVVDVFAGLYHVVVAANATVEAGPGVFGCDEQQVLRVVVDVVEQLGPVVAAAVGADVDGLLGEIASRSQLRLSVVGPERNLVLMGERPKVRVSLAVADVSQGSFRRLVVADHRPVAYQIVQLVLKVVFLVVLLDRNARAAADLNVRRVLQVIFGWRFWFEAFGLGLRLA</sequence>
<protein>
    <submittedName>
        <fullName evidence="1">Uncharacterized protein</fullName>
    </submittedName>
</protein>
<reference evidence="1" key="2">
    <citation type="submission" date="2021-08" db="EMBL/GenBank/DDBJ databases">
        <authorList>
            <person name="Eriksson T."/>
        </authorList>
    </citation>
    <scope>NUCLEOTIDE SEQUENCE</scope>
    <source>
        <strain evidence="1">Stoneville</strain>
        <tissue evidence="1">Whole head</tissue>
    </source>
</reference>
<dbReference type="EMBL" id="JABDTM020021466">
    <property type="protein sequence ID" value="KAH0816477.1"/>
    <property type="molecule type" value="Genomic_DNA"/>
</dbReference>
<dbReference type="Proteomes" id="UP000719412">
    <property type="component" value="Unassembled WGS sequence"/>
</dbReference>
<name>A0A8J6HLG3_TENMO</name>
<evidence type="ECO:0000313" key="1">
    <source>
        <dbReference type="EMBL" id="KAH0816477.1"/>
    </source>
</evidence>
<reference evidence="1" key="1">
    <citation type="journal article" date="2020" name="J Insects Food Feed">
        <title>The yellow mealworm (Tenebrio molitor) genome: a resource for the emerging insects as food and feed industry.</title>
        <authorList>
            <person name="Eriksson T."/>
            <person name="Andere A."/>
            <person name="Kelstrup H."/>
            <person name="Emery V."/>
            <person name="Picard C."/>
        </authorList>
    </citation>
    <scope>NUCLEOTIDE SEQUENCE</scope>
    <source>
        <strain evidence="1">Stoneville</strain>
        <tissue evidence="1">Whole head</tissue>
    </source>
</reference>
<accession>A0A8J6HLG3</accession>
<gene>
    <name evidence="1" type="ORF">GEV33_006314</name>
</gene>
<comment type="caution">
    <text evidence="1">The sequence shown here is derived from an EMBL/GenBank/DDBJ whole genome shotgun (WGS) entry which is preliminary data.</text>
</comment>
<proteinExistence type="predicted"/>